<protein>
    <submittedName>
        <fullName evidence="2">Uncharacterized protein</fullName>
    </submittedName>
</protein>
<comment type="caution">
    <text evidence="2">The sequence shown here is derived from an EMBL/GenBank/DDBJ whole genome shotgun (WGS) entry which is preliminary data.</text>
</comment>
<gene>
    <name evidence="2" type="ORF">Tci_917345</name>
</gene>
<sequence length="133" mass="14093">FSFIHAPNLTKVKTGSHPRAPYELPLLTLTASRVIEMDEPAAVTDPSGVPSAIDWSPLDFADGAEASGRETAAPEMPPPEEVPITTAPRAGQAVEAVVAEPPAVRESRKRGPEGIDANALPKSLRRDHADRPS</sequence>
<name>A0A699WI65_TANCI</name>
<organism evidence="2">
    <name type="scientific">Tanacetum cinerariifolium</name>
    <name type="common">Dalmatian daisy</name>
    <name type="synonym">Chrysanthemum cinerariifolium</name>
    <dbReference type="NCBI Taxonomy" id="118510"/>
    <lineage>
        <taxon>Eukaryota</taxon>
        <taxon>Viridiplantae</taxon>
        <taxon>Streptophyta</taxon>
        <taxon>Embryophyta</taxon>
        <taxon>Tracheophyta</taxon>
        <taxon>Spermatophyta</taxon>
        <taxon>Magnoliopsida</taxon>
        <taxon>eudicotyledons</taxon>
        <taxon>Gunneridae</taxon>
        <taxon>Pentapetalae</taxon>
        <taxon>asterids</taxon>
        <taxon>campanulids</taxon>
        <taxon>Asterales</taxon>
        <taxon>Asteraceae</taxon>
        <taxon>Asteroideae</taxon>
        <taxon>Anthemideae</taxon>
        <taxon>Anthemidinae</taxon>
        <taxon>Tanacetum</taxon>
    </lineage>
</organism>
<feature type="non-terminal residue" evidence="2">
    <location>
        <position position="1"/>
    </location>
</feature>
<feature type="compositionally biased region" description="Basic and acidic residues" evidence="1">
    <location>
        <begin position="124"/>
        <end position="133"/>
    </location>
</feature>
<feature type="non-terminal residue" evidence="2">
    <location>
        <position position="133"/>
    </location>
</feature>
<accession>A0A699WI65</accession>
<dbReference type="AlphaFoldDB" id="A0A699WI65"/>
<dbReference type="EMBL" id="BKCJ011646736">
    <property type="protein sequence ID" value="GFD45376.1"/>
    <property type="molecule type" value="Genomic_DNA"/>
</dbReference>
<evidence type="ECO:0000256" key="1">
    <source>
        <dbReference type="SAM" id="MobiDB-lite"/>
    </source>
</evidence>
<proteinExistence type="predicted"/>
<feature type="compositionally biased region" description="Basic and acidic residues" evidence="1">
    <location>
        <begin position="103"/>
        <end position="113"/>
    </location>
</feature>
<feature type="region of interest" description="Disordered" evidence="1">
    <location>
        <begin position="59"/>
        <end position="133"/>
    </location>
</feature>
<evidence type="ECO:0000313" key="2">
    <source>
        <dbReference type="EMBL" id="GFD45376.1"/>
    </source>
</evidence>
<reference evidence="2" key="1">
    <citation type="journal article" date="2019" name="Sci. Rep.">
        <title>Draft genome of Tanacetum cinerariifolium, the natural source of mosquito coil.</title>
        <authorList>
            <person name="Yamashiro T."/>
            <person name="Shiraishi A."/>
            <person name="Satake H."/>
            <person name="Nakayama K."/>
        </authorList>
    </citation>
    <scope>NUCLEOTIDE SEQUENCE</scope>
</reference>
<feature type="compositionally biased region" description="Low complexity" evidence="1">
    <location>
        <begin position="93"/>
        <end position="102"/>
    </location>
</feature>